<reference evidence="1 2" key="1">
    <citation type="submission" date="2024-01" db="EMBL/GenBank/DDBJ databases">
        <title>Genome assemblies of Stephania.</title>
        <authorList>
            <person name="Yang L."/>
        </authorList>
    </citation>
    <scope>NUCLEOTIDE SEQUENCE [LARGE SCALE GENOMIC DNA]</scope>
    <source>
        <strain evidence="1">QJT</strain>
        <tissue evidence="1">Leaf</tissue>
    </source>
</reference>
<accession>A0AAP0KPM8</accession>
<dbReference type="EMBL" id="JBBNAE010000001">
    <property type="protein sequence ID" value="KAK9155204.1"/>
    <property type="molecule type" value="Genomic_DNA"/>
</dbReference>
<evidence type="ECO:0000313" key="1">
    <source>
        <dbReference type="EMBL" id="KAK9155204.1"/>
    </source>
</evidence>
<organism evidence="1 2">
    <name type="scientific">Stephania japonica</name>
    <dbReference type="NCBI Taxonomy" id="461633"/>
    <lineage>
        <taxon>Eukaryota</taxon>
        <taxon>Viridiplantae</taxon>
        <taxon>Streptophyta</taxon>
        <taxon>Embryophyta</taxon>
        <taxon>Tracheophyta</taxon>
        <taxon>Spermatophyta</taxon>
        <taxon>Magnoliopsida</taxon>
        <taxon>Ranunculales</taxon>
        <taxon>Menispermaceae</taxon>
        <taxon>Menispermoideae</taxon>
        <taxon>Cissampelideae</taxon>
        <taxon>Stephania</taxon>
    </lineage>
</organism>
<evidence type="ECO:0000313" key="2">
    <source>
        <dbReference type="Proteomes" id="UP001417504"/>
    </source>
</evidence>
<keyword evidence="2" id="KW-1185">Reference proteome</keyword>
<comment type="caution">
    <text evidence="1">The sequence shown here is derived from an EMBL/GenBank/DDBJ whole genome shotgun (WGS) entry which is preliminary data.</text>
</comment>
<proteinExistence type="predicted"/>
<sequence>MKAVHKLGFRFGDLISYFDPGLLRKPQTASYLKERQNTTAKGKAKATGKLALPADVVDEDSHIVGLQERDQDLVISCSGTGGKHSSLGMSPMERQEVKHKAMLVGV</sequence>
<name>A0AAP0KPM8_9MAGN</name>
<dbReference type="AlphaFoldDB" id="A0AAP0KPM8"/>
<dbReference type="Proteomes" id="UP001417504">
    <property type="component" value="Unassembled WGS sequence"/>
</dbReference>
<gene>
    <name evidence="1" type="ORF">Sjap_002684</name>
</gene>
<protein>
    <submittedName>
        <fullName evidence="1">Uncharacterized protein</fullName>
    </submittedName>
</protein>